<keyword evidence="3" id="KW-1185">Reference proteome</keyword>
<dbReference type="OrthoDB" id="682663at2759"/>
<reference evidence="2" key="1">
    <citation type="submission" date="2020-07" db="EMBL/GenBank/DDBJ databases">
        <title>Genome sequence and genetic diversity analysis of an under-domesticated orphan crop, white fonio (Digitaria exilis).</title>
        <authorList>
            <person name="Bennetzen J.L."/>
            <person name="Chen S."/>
            <person name="Ma X."/>
            <person name="Wang X."/>
            <person name="Yssel A.E.J."/>
            <person name="Chaluvadi S.R."/>
            <person name="Johnson M."/>
            <person name="Gangashetty P."/>
            <person name="Hamidou F."/>
            <person name="Sanogo M.D."/>
            <person name="Zwaenepoel A."/>
            <person name="Wallace J."/>
            <person name="Van De Peer Y."/>
            <person name="Van Deynze A."/>
        </authorList>
    </citation>
    <scope>NUCLEOTIDE SEQUENCE</scope>
    <source>
        <tissue evidence="2">Leaves</tissue>
    </source>
</reference>
<feature type="region of interest" description="Disordered" evidence="1">
    <location>
        <begin position="82"/>
        <end position="161"/>
    </location>
</feature>
<evidence type="ECO:0000313" key="3">
    <source>
        <dbReference type="Proteomes" id="UP000636709"/>
    </source>
</evidence>
<sequence length="252" mass="26691">MGGRGRMTNAVVSRELTWISIICVGPTRHPEALAPREFFSSSSHSLPRASRRRLLPRLELADRLIRFLPPIHKPIASAMPSAPAVVPTESPKLSPTSQQGLRRPLTNGSAAGDFELRHWRTPKKRAAAPSPPPLIDIPNGGAGSDDDGNSSSGGGGGHGYTSLRDILSSPEYAATAGGGSPAACGITIGGGCGSCGDIHMIRHPLVKHAAYAYLQMTPSAREDPGRRGRRWRGPLCRLLLGCLSFIGALFRP</sequence>
<comment type="caution">
    <text evidence="2">The sequence shown here is derived from an EMBL/GenBank/DDBJ whole genome shotgun (WGS) entry which is preliminary data.</text>
</comment>
<dbReference type="AlphaFoldDB" id="A0A835F298"/>
<organism evidence="2 3">
    <name type="scientific">Digitaria exilis</name>
    <dbReference type="NCBI Taxonomy" id="1010633"/>
    <lineage>
        <taxon>Eukaryota</taxon>
        <taxon>Viridiplantae</taxon>
        <taxon>Streptophyta</taxon>
        <taxon>Embryophyta</taxon>
        <taxon>Tracheophyta</taxon>
        <taxon>Spermatophyta</taxon>
        <taxon>Magnoliopsida</taxon>
        <taxon>Liliopsida</taxon>
        <taxon>Poales</taxon>
        <taxon>Poaceae</taxon>
        <taxon>PACMAD clade</taxon>
        <taxon>Panicoideae</taxon>
        <taxon>Panicodae</taxon>
        <taxon>Paniceae</taxon>
        <taxon>Anthephorinae</taxon>
        <taxon>Digitaria</taxon>
    </lineage>
</organism>
<accession>A0A835F298</accession>
<dbReference type="PANTHER" id="PTHR34569:SF2">
    <property type="entry name" value="EXPRESSED PROTEIN"/>
    <property type="match status" value="1"/>
</dbReference>
<dbReference type="PANTHER" id="PTHR34569">
    <property type="entry name" value="EXPRESSED PROTEIN"/>
    <property type="match status" value="1"/>
</dbReference>
<name>A0A835F298_9POAL</name>
<dbReference type="Proteomes" id="UP000636709">
    <property type="component" value="Unassembled WGS sequence"/>
</dbReference>
<evidence type="ECO:0000256" key="1">
    <source>
        <dbReference type="SAM" id="MobiDB-lite"/>
    </source>
</evidence>
<proteinExistence type="predicted"/>
<dbReference type="EMBL" id="JACEFO010001651">
    <property type="protein sequence ID" value="KAF8726227.1"/>
    <property type="molecule type" value="Genomic_DNA"/>
</dbReference>
<gene>
    <name evidence="2" type="ORF">HU200_019683</name>
</gene>
<protein>
    <submittedName>
        <fullName evidence="2">Uncharacterized protein</fullName>
    </submittedName>
</protein>
<feature type="compositionally biased region" description="Polar residues" evidence="1">
    <location>
        <begin position="91"/>
        <end position="100"/>
    </location>
</feature>
<evidence type="ECO:0000313" key="2">
    <source>
        <dbReference type="EMBL" id="KAF8726227.1"/>
    </source>
</evidence>